<evidence type="ECO:0000256" key="1">
    <source>
        <dbReference type="SAM" id="MobiDB-lite"/>
    </source>
</evidence>
<feature type="region of interest" description="Disordered" evidence="1">
    <location>
        <begin position="340"/>
        <end position="464"/>
    </location>
</feature>
<organism evidence="2">
    <name type="scientific">Oikopleura dioica</name>
    <name type="common">Tunicate</name>
    <dbReference type="NCBI Taxonomy" id="34765"/>
    <lineage>
        <taxon>Eukaryota</taxon>
        <taxon>Metazoa</taxon>
        <taxon>Chordata</taxon>
        <taxon>Tunicata</taxon>
        <taxon>Appendicularia</taxon>
        <taxon>Copelata</taxon>
        <taxon>Oikopleuridae</taxon>
        <taxon>Oikopleura</taxon>
    </lineage>
</organism>
<gene>
    <name evidence="2" type="primary">ODG-DC32.6</name>
</gene>
<feature type="non-terminal residue" evidence="2">
    <location>
        <position position="1"/>
    </location>
</feature>
<accession>Q8WS47</accession>
<name>Q8WS47_OIKDI</name>
<feature type="compositionally biased region" description="Basic and acidic residues" evidence="1">
    <location>
        <begin position="374"/>
        <end position="399"/>
    </location>
</feature>
<dbReference type="EMBL" id="AF374373">
    <property type="protein sequence ID" value="AAL56414.1"/>
    <property type="molecule type" value="Genomic_DNA"/>
</dbReference>
<sequence>LVIYINLEPTRLDMAHLTTALTKTTAWEQIAKGDDKTMAQKILEPIQIDERQYIEIHSENMKNETFRQHQEDVEQSKLRWERALRDSTKALKEYDIWSTKLECLPLIIQARDEGKIPKGDDKSILEMGGEALEKKVDELRKLDDTKNKDKDRARSKFVEAEKAWKEFAIMRGQPFAYKSDGRYFRIGGGTISLRQRTQETLDEVGADFRKALITKNDVTKITYTDIVKVLERYERAAPLGSHDRGQISEVLNFVRENPKCSRMSFLEEAMKIADAQFRTELAKHLMKLRKTEEHRMNLDNSIDPQTEKEQVYDQGRADFMISEKRRKRLAPYKEHLTEEERIRYGLTKTEQRDGGRRRDRNRDRQDNHRRRTENRRTERREDRRWTDRRPRSDRERHDGYSNSGYRHHGDNRNSQYQNNGYGRQQYSQQNRGFHGGNRGRGNYRNNNFDNQRRGNAQPANENKS</sequence>
<evidence type="ECO:0000313" key="2">
    <source>
        <dbReference type="EMBL" id="AAL56414.1"/>
    </source>
</evidence>
<protein>
    <submittedName>
        <fullName evidence="2">Uncharacterized protein ODG-DC32.6</fullName>
    </submittedName>
</protein>
<feature type="compositionally biased region" description="Low complexity" evidence="1">
    <location>
        <begin position="440"/>
        <end position="449"/>
    </location>
</feature>
<feature type="compositionally biased region" description="Low complexity" evidence="1">
    <location>
        <begin position="413"/>
        <end position="432"/>
    </location>
</feature>
<dbReference type="AlphaFoldDB" id="Q8WS47"/>
<proteinExistence type="predicted"/>
<feature type="compositionally biased region" description="Basic and acidic residues" evidence="1">
    <location>
        <begin position="340"/>
        <end position="366"/>
    </location>
</feature>
<reference evidence="2" key="1">
    <citation type="submission" date="2001-04" db="EMBL/GenBank/DDBJ databases">
        <title>The marine chordate Oikopleura dioica has a miniature genome.</title>
        <authorList>
            <person name="Seo H.-C."/>
            <person name="Kube M."/>
            <person name="Edvardsen R.B."/>
            <person name="Jensen M.F."/>
            <person name="Beck A."/>
            <person name="Spriet E."/>
            <person name="Gorsky G."/>
            <person name="Thompson E.M."/>
            <person name="Lehrach R."/>
            <person name="Reinhardt H."/>
            <person name="Chourrout D."/>
        </authorList>
    </citation>
    <scope>NUCLEOTIDE SEQUENCE</scope>
</reference>